<dbReference type="Proteomes" id="UP000603912">
    <property type="component" value="Unassembled WGS sequence"/>
</dbReference>
<name>A0A917MHU9_9HYPH</name>
<keyword evidence="3" id="KW-1185">Reference proteome</keyword>
<gene>
    <name evidence="2" type="ORF">GCM10007036_23150</name>
</gene>
<proteinExistence type="predicted"/>
<comment type="caution">
    <text evidence="2">The sequence shown here is derived from an EMBL/GenBank/DDBJ whole genome shotgun (WGS) entry which is preliminary data.</text>
</comment>
<evidence type="ECO:0000313" key="2">
    <source>
        <dbReference type="EMBL" id="GGH19918.1"/>
    </source>
</evidence>
<organism evidence="2 3">
    <name type="scientific">Alsobacter metallidurans</name>
    <dbReference type="NCBI Taxonomy" id="340221"/>
    <lineage>
        <taxon>Bacteria</taxon>
        <taxon>Pseudomonadati</taxon>
        <taxon>Pseudomonadota</taxon>
        <taxon>Alphaproteobacteria</taxon>
        <taxon>Hyphomicrobiales</taxon>
        <taxon>Alsobacteraceae</taxon>
        <taxon>Alsobacter</taxon>
    </lineage>
</organism>
<dbReference type="AlphaFoldDB" id="A0A917MHU9"/>
<dbReference type="RefSeq" id="WP_188517930.1">
    <property type="nucleotide sequence ID" value="NZ_BMES01000002.1"/>
</dbReference>
<sequence length="75" mass="8394">MTTDLRDRPAAETRYFVHFLERGEGQPHYERATAREFASPQEANAYATTLAAESKPLVTTSPTPPEMDQDGHDQS</sequence>
<feature type="region of interest" description="Disordered" evidence="1">
    <location>
        <begin position="52"/>
        <end position="75"/>
    </location>
</feature>
<protein>
    <submittedName>
        <fullName evidence="2">Uncharacterized protein</fullName>
    </submittedName>
</protein>
<reference evidence="2" key="2">
    <citation type="submission" date="2020-09" db="EMBL/GenBank/DDBJ databases">
        <authorList>
            <person name="Sun Q."/>
            <person name="Zhou Y."/>
        </authorList>
    </citation>
    <scope>NUCLEOTIDE SEQUENCE</scope>
    <source>
        <strain evidence="2">CGMCC 1.12214</strain>
    </source>
</reference>
<dbReference type="EMBL" id="BMES01000002">
    <property type="protein sequence ID" value="GGH19918.1"/>
    <property type="molecule type" value="Genomic_DNA"/>
</dbReference>
<reference evidence="2" key="1">
    <citation type="journal article" date="2014" name="Int. J. Syst. Evol. Microbiol.">
        <title>Complete genome sequence of Corynebacterium casei LMG S-19264T (=DSM 44701T), isolated from a smear-ripened cheese.</title>
        <authorList>
            <consortium name="US DOE Joint Genome Institute (JGI-PGF)"/>
            <person name="Walter F."/>
            <person name="Albersmeier A."/>
            <person name="Kalinowski J."/>
            <person name="Ruckert C."/>
        </authorList>
    </citation>
    <scope>NUCLEOTIDE SEQUENCE</scope>
    <source>
        <strain evidence="2">CGMCC 1.12214</strain>
    </source>
</reference>
<evidence type="ECO:0000313" key="3">
    <source>
        <dbReference type="Proteomes" id="UP000603912"/>
    </source>
</evidence>
<evidence type="ECO:0000256" key="1">
    <source>
        <dbReference type="SAM" id="MobiDB-lite"/>
    </source>
</evidence>
<accession>A0A917MHU9</accession>